<dbReference type="GeneID" id="125178325"/>
<gene>
    <name evidence="3" type="primary">LOC125178325</name>
</gene>
<dbReference type="AlphaFoldDB" id="A0A979FL78"/>
<feature type="compositionally biased region" description="Basic and acidic residues" evidence="1">
    <location>
        <begin position="365"/>
        <end position="379"/>
    </location>
</feature>
<protein>
    <submittedName>
        <fullName evidence="3">Uncharacterized protein LOC125178325</fullName>
    </submittedName>
</protein>
<organism evidence="2 3">
    <name type="scientific">Hyalella azteca</name>
    <name type="common">Amphipod</name>
    <dbReference type="NCBI Taxonomy" id="294128"/>
    <lineage>
        <taxon>Eukaryota</taxon>
        <taxon>Metazoa</taxon>
        <taxon>Ecdysozoa</taxon>
        <taxon>Arthropoda</taxon>
        <taxon>Crustacea</taxon>
        <taxon>Multicrustacea</taxon>
        <taxon>Malacostraca</taxon>
        <taxon>Eumalacostraca</taxon>
        <taxon>Peracarida</taxon>
        <taxon>Amphipoda</taxon>
        <taxon>Senticaudata</taxon>
        <taxon>Talitrida</taxon>
        <taxon>Talitroidea</taxon>
        <taxon>Hyalellidae</taxon>
        <taxon>Hyalella</taxon>
    </lineage>
</organism>
<accession>A0A979FL78</accession>
<name>A0A979FL78_HYAAZ</name>
<dbReference type="Proteomes" id="UP000694843">
    <property type="component" value="Unplaced"/>
</dbReference>
<keyword evidence="2" id="KW-1185">Reference proteome</keyword>
<sequence length="379" mass="42839">MPSTVENFLLEDKVAEATAYVQGDNVEYRTLENIKIEDEDIVTYAMLLSIKKPKKSARTLVGKKTMIAEYDRLFLFREVIEGKLFYVLCKYQTNTNCLLWAEDDIFIGSCVAFFEPTLEGDVHGIPLIQCETRPVPIIVDLAKIKISPILPTLQDSEHLTSFFIEVSDIDFCRITPERACASRQCDSHHMTNTSATCPGQSGGSTRNIALYAPHVSIPELQHQDNHGEKTTFYSESLAQLFIHPNSLKRATLNTKKLRLAVSRILLEYKKNKITWLVAGWFKRHYGPDGTPSKVRKHHLVSIVPRRILDVQLYDENTTPGKQVKPNITAPGRFLNPGPSYVGEFDQRLDVDETEESLPEIAGGDDQERPSKRCRGDVSN</sequence>
<reference evidence="3" key="1">
    <citation type="submission" date="2025-08" db="UniProtKB">
        <authorList>
            <consortium name="RefSeq"/>
        </authorList>
    </citation>
    <scope>IDENTIFICATION</scope>
    <source>
        <tissue evidence="3">Whole organism</tissue>
    </source>
</reference>
<feature type="region of interest" description="Disordered" evidence="1">
    <location>
        <begin position="352"/>
        <end position="379"/>
    </location>
</feature>
<evidence type="ECO:0000256" key="1">
    <source>
        <dbReference type="SAM" id="MobiDB-lite"/>
    </source>
</evidence>
<evidence type="ECO:0000313" key="3">
    <source>
        <dbReference type="RefSeq" id="XP_047737769.1"/>
    </source>
</evidence>
<proteinExistence type="predicted"/>
<dbReference type="KEGG" id="hazt:125178325"/>
<evidence type="ECO:0000313" key="2">
    <source>
        <dbReference type="Proteomes" id="UP000694843"/>
    </source>
</evidence>
<dbReference type="RefSeq" id="XP_047737769.1">
    <property type="nucleotide sequence ID" value="XM_047881813.1"/>
</dbReference>